<dbReference type="EMBL" id="CAKXAJ010025896">
    <property type="protein sequence ID" value="CAH2245169.1"/>
    <property type="molecule type" value="Genomic_DNA"/>
</dbReference>
<name>A0A8S4S6J1_9NEOP</name>
<protein>
    <submittedName>
        <fullName evidence="1">Jg16739 protein</fullName>
    </submittedName>
</protein>
<accession>A0A8S4S6J1</accession>
<evidence type="ECO:0000313" key="1">
    <source>
        <dbReference type="EMBL" id="CAH2245169.1"/>
    </source>
</evidence>
<reference evidence="1" key="1">
    <citation type="submission" date="2022-03" db="EMBL/GenBank/DDBJ databases">
        <authorList>
            <person name="Lindestad O."/>
        </authorList>
    </citation>
    <scope>NUCLEOTIDE SEQUENCE</scope>
</reference>
<keyword evidence="2" id="KW-1185">Reference proteome</keyword>
<gene>
    <name evidence="1" type="primary">jg16739</name>
    <name evidence="1" type="ORF">PAEG_LOCUS21019</name>
</gene>
<dbReference type="AlphaFoldDB" id="A0A8S4S6J1"/>
<proteinExistence type="predicted"/>
<dbReference type="Proteomes" id="UP000838756">
    <property type="component" value="Unassembled WGS sequence"/>
</dbReference>
<comment type="caution">
    <text evidence="1">The sequence shown here is derived from an EMBL/GenBank/DDBJ whole genome shotgun (WGS) entry which is preliminary data.</text>
</comment>
<organism evidence="1 2">
    <name type="scientific">Pararge aegeria aegeria</name>
    <dbReference type="NCBI Taxonomy" id="348720"/>
    <lineage>
        <taxon>Eukaryota</taxon>
        <taxon>Metazoa</taxon>
        <taxon>Ecdysozoa</taxon>
        <taxon>Arthropoda</taxon>
        <taxon>Hexapoda</taxon>
        <taxon>Insecta</taxon>
        <taxon>Pterygota</taxon>
        <taxon>Neoptera</taxon>
        <taxon>Endopterygota</taxon>
        <taxon>Lepidoptera</taxon>
        <taxon>Glossata</taxon>
        <taxon>Ditrysia</taxon>
        <taxon>Papilionoidea</taxon>
        <taxon>Nymphalidae</taxon>
        <taxon>Satyrinae</taxon>
        <taxon>Satyrini</taxon>
        <taxon>Parargina</taxon>
        <taxon>Pararge</taxon>
    </lineage>
</organism>
<dbReference type="OrthoDB" id="8188414at2759"/>
<sequence length="161" mass="17742">MDINPELRYLLSVVLVADDVRRRIQTSICIPTQTKMPCCKVTISKNRNCDMKCDKVGCFCIPTDGKTCICVFLDAKDNIVRCDNYGNIKRCDDCKCTDAPKDCKSSGCVCIKTGGAKCICVCWDGKDGFKLCDDCTCSNDGEVQREQDGACRQSSTHGKCC</sequence>
<evidence type="ECO:0000313" key="2">
    <source>
        <dbReference type="Proteomes" id="UP000838756"/>
    </source>
</evidence>